<feature type="signal peptide" evidence="2">
    <location>
        <begin position="1"/>
        <end position="23"/>
    </location>
</feature>
<dbReference type="Proteomes" id="UP000588068">
    <property type="component" value="Unassembled WGS sequence"/>
</dbReference>
<keyword evidence="4" id="KW-0762">Sugar transport</keyword>
<sequence length="362" mass="39351">MKFNLRSALLALTLGCMTLVAGASEAPSDPLKVAFVYVGPVGDGGWSYQHDLGRLALEKALGSKVKTTYVESVAEGADAERVIRRLAAGGNKLIFTTSFGFMEPTLKVARQFPKVSFEHATGYKTAPNMSAYEVRFYEGAYLLGVLAGKMTKTNTLGFIGSHPIPEVIRNINAFTLGARSVNPKIQTKVIWVNTWYDPGKERQAAETLFAQGADVLSQNTDSPAAVQVAEEKGKYAFGWDSDMSRYGPKAHLTANTQDWSIYYIDMAKQVLAGTWKGGRITRTGLKEKAIVLTKLNPAIPADVAKLFEERKQAIATDKLVPFAGPLKDNTGVLKVPAGKQMSMDELVAFNWYVEGVASTVPK</sequence>
<evidence type="ECO:0000256" key="1">
    <source>
        <dbReference type="ARBA" id="ARBA00022729"/>
    </source>
</evidence>
<dbReference type="Pfam" id="PF02608">
    <property type="entry name" value="Bmp"/>
    <property type="match status" value="1"/>
</dbReference>
<dbReference type="InterPro" id="IPR003760">
    <property type="entry name" value="PnrA-like"/>
</dbReference>
<keyword evidence="4" id="KW-0813">Transport</keyword>
<comment type="caution">
    <text evidence="4">The sequence shown here is derived from an EMBL/GenBank/DDBJ whole genome shotgun (WGS) entry which is preliminary data.</text>
</comment>
<gene>
    <name evidence="4" type="ORF">HNQ60_004426</name>
</gene>
<dbReference type="GO" id="GO:0005886">
    <property type="term" value="C:plasma membrane"/>
    <property type="evidence" value="ECO:0007669"/>
    <property type="project" value="InterPro"/>
</dbReference>
<dbReference type="InterPro" id="IPR052910">
    <property type="entry name" value="ABC-Purine-Binding"/>
</dbReference>
<keyword evidence="1 2" id="KW-0732">Signal</keyword>
<evidence type="ECO:0000313" key="4">
    <source>
        <dbReference type="EMBL" id="MBB6095536.1"/>
    </source>
</evidence>
<organism evidence="4 5">
    <name type="scientific">Povalibacter uvarum</name>
    <dbReference type="NCBI Taxonomy" id="732238"/>
    <lineage>
        <taxon>Bacteria</taxon>
        <taxon>Pseudomonadati</taxon>
        <taxon>Pseudomonadota</taxon>
        <taxon>Gammaproteobacteria</taxon>
        <taxon>Steroidobacterales</taxon>
        <taxon>Steroidobacteraceae</taxon>
        <taxon>Povalibacter</taxon>
    </lineage>
</organism>
<evidence type="ECO:0000313" key="5">
    <source>
        <dbReference type="Proteomes" id="UP000588068"/>
    </source>
</evidence>
<dbReference type="PANTHER" id="PTHR43208:SF1">
    <property type="entry name" value="ABC TRANSPORTER SUBSTRATE-BINDING PROTEIN"/>
    <property type="match status" value="1"/>
</dbReference>
<evidence type="ECO:0000259" key="3">
    <source>
        <dbReference type="Pfam" id="PF02608"/>
    </source>
</evidence>
<accession>A0A841HRL4</accession>
<dbReference type="AlphaFoldDB" id="A0A841HRL4"/>
<feature type="chain" id="PRO_5032534767" evidence="2">
    <location>
        <begin position="24"/>
        <end position="362"/>
    </location>
</feature>
<dbReference type="Gene3D" id="3.40.50.2300">
    <property type="match status" value="2"/>
</dbReference>
<feature type="domain" description="ABC transporter substrate-binding protein PnrA-like" evidence="3">
    <location>
        <begin position="32"/>
        <end position="314"/>
    </location>
</feature>
<proteinExistence type="predicted"/>
<protein>
    <submittedName>
        <fullName evidence="4">Simple sugar transport system substrate-binding protein</fullName>
    </submittedName>
</protein>
<dbReference type="EMBL" id="JACHHZ010000005">
    <property type="protein sequence ID" value="MBB6095536.1"/>
    <property type="molecule type" value="Genomic_DNA"/>
</dbReference>
<dbReference type="PANTHER" id="PTHR43208">
    <property type="entry name" value="ABC TRANSPORTER SUBSTRATE-BINDING PROTEIN"/>
    <property type="match status" value="1"/>
</dbReference>
<keyword evidence="5" id="KW-1185">Reference proteome</keyword>
<reference evidence="4 5" key="1">
    <citation type="submission" date="2020-08" db="EMBL/GenBank/DDBJ databases">
        <title>Genomic Encyclopedia of Type Strains, Phase IV (KMG-IV): sequencing the most valuable type-strain genomes for metagenomic binning, comparative biology and taxonomic classification.</title>
        <authorList>
            <person name="Goeker M."/>
        </authorList>
    </citation>
    <scope>NUCLEOTIDE SEQUENCE [LARGE SCALE GENOMIC DNA]</scope>
    <source>
        <strain evidence="4 5">DSM 26723</strain>
    </source>
</reference>
<dbReference type="CDD" id="cd19963">
    <property type="entry name" value="PBP1_BMP-like"/>
    <property type="match status" value="1"/>
</dbReference>
<evidence type="ECO:0000256" key="2">
    <source>
        <dbReference type="SAM" id="SignalP"/>
    </source>
</evidence>
<name>A0A841HRL4_9GAMM</name>
<dbReference type="RefSeq" id="WP_184334893.1">
    <property type="nucleotide sequence ID" value="NZ_JACHHZ010000005.1"/>
</dbReference>